<gene>
    <name evidence="5" type="ORF">EYW47_16210</name>
</gene>
<dbReference type="CDD" id="cd02933">
    <property type="entry name" value="OYE_like_FMN"/>
    <property type="match status" value="1"/>
</dbReference>
<protein>
    <submittedName>
        <fullName evidence="5">Alkene reductase</fullName>
    </submittedName>
</protein>
<feature type="domain" description="NADH:flavin oxidoreductase/NADH oxidase N-terminal" evidence="4">
    <location>
        <begin position="16"/>
        <end position="342"/>
    </location>
</feature>
<dbReference type="AlphaFoldDB" id="A0A4R5M8E5"/>
<keyword evidence="3" id="KW-0560">Oxidoreductase</keyword>
<organism evidence="5 6">
    <name type="scientific">Paraburkholderia silviterrae</name>
    <dbReference type="NCBI Taxonomy" id="2528715"/>
    <lineage>
        <taxon>Bacteria</taxon>
        <taxon>Pseudomonadati</taxon>
        <taxon>Pseudomonadota</taxon>
        <taxon>Betaproteobacteria</taxon>
        <taxon>Burkholderiales</taxon>
        <taxon>Burkholderiaceae</taxon>
        <taxon>Paraburkholderia</taxon>
    </lineage>
</organism>
<name>A0A4R5M8E5_9BURK</name>
<dbReference type="GO" id="GO:0016628">
    <property type="term" value="F:oxidoreductase activity, acting on the CH-CH group of donors, NAD or NADP as acceptor"/>
    <property type="evidence" value="ECO:0007669"/>
    <property type="project" value="UniProtKB-ARBA"/>
</dbReference>
<accession>A0A4R5M8E5</accession>
<dbReference type="GO" id="GO:0010181">
    <property type="term" value="F:FMN binding"/>
    <property type="evidence" value="ECO:0007669"/>
    <property type="project" value="InterPro"/>
</dbReference>
<dbReference type="FunFam" id="3.20.20.70:FF:000059">
    <property type="entry name" value="N-ethylmaleimide reductase, FMN-linked"/>
    <property type="match status" value="1"/>
</dbReference>
<dbReference type="InterPro" id="IPR001155">
    <property type="entry name" value="OxRdtase_FMN_N"/>
</dbReference>
<keyword evidence="6" id="KW-1185">Reference proteome</keyword>
<dbReference type="Pfam" id="PF00724">
    <property type="entry name" value="Oxidored_FMN"/>
    <property type="match status" value="1"/>
</dbReference>
<reference evidence="5 6" key="1">
    <citation type="submission" date="2019-03" db="EMBL/GenBank/DDBJ databases">
        <title>Paraburkholderia sp. 4M-K11, isolated from subtropical forest soil.</title>
        <authorList>
            <person name="Gao Z.-H."/>
            <person name="Qiu L.-H."/>
        </authorList>
    </citation>
    <scope>NUCLEOTIDE SEQUENCE [LARGE SCALE GENOMIC DNA]</scope>
    <source>
        <strain evidence="5 6">4M-K11</strain>
    </source>
</reference>
<comment type="similarity">
    <text evidence="2">Belongs to the NADH:flavin oxidoreductase/NADH oxidase family.</text>
</comment>
<dbReference type="GO" id="GO:0005829">
    <property type="term" value="C:cytosol"/>
    <property type="evidence" value="ECO:0007669"/>
    <property type="project" value="UniProtKB-ARBA"/>
</dbReference>
<evidence type="ECO:0000313" key="5">
    <source>
        <dbReference type="EMBL" id="TDG22762.1"/>
    </source>
</evidence>
<evidence type="ECO:0000259" key="4">
    <source>
        <dbReference type="Pfam" id="PF00724"/>
    </source>
</evidence>
<comment type="caution">
    <text evidence="5">The sequence shown here is derived from an EMBL/GenBank/DDBJ whole genome shotgun (WGS) entry which is preliminary data.</text>
</comment>
<dbReference type="RefSeq" id="WP_133195859.1">
    <property type="nucleotide sequence ID" value="NZ_JBHUCW010000011.1"/>
</dbReference>
<evidence type="ECO:0000313" key="6">
    <source>
        <dbReference type="Proteomes" id="UP000295722"/>
    </source>
</evidence>
<proteinExistence type="inferred from homology"/>
<sequence length="377" mass="41343">MSNVDLFTAGALAGRDVGHRIVMAPMTRARSTQPGDVPNETNAVYYAQRATAALIVTEATQISPQGKGYSFTPGIHSQEQVEGWRGVTGAVHEAGGRIFLQLWHVGRMSHPDFHGGELPVAPSAIPFEGQIWKVDPDTGVGAMVDCPTPRALSTEEVRQIVEDFRQAARRAIEAGFDGVEIHGANGYLIDQFLRTTSNKRTDEYGGTRENRLRFLKEVIDAVSDEIGADRTAIRLAPFLTARGMDCPDILPTILDAASYLQSRGVAYVHLVEADWDDAPQFTEAFRRELRARFSRPIIVAGLYDTERAGWVLSRGYADFVAFGRKFIANPDLPYRLANGLPLANFDGSTLFGGEARGYSDYPAWTEHEGEQPEAVSA</sequence>
<dbReference type="PANTHER" id="PTHR22893">
    <property type="entry name" value="NADH OXIDOREDUCTASE-RELATED"/>
    <property type="match status" value="1"/>
</dbReference>
<dbReference type="InterPro" id="IPR045247">
    <property type="entry name" value="Oye-like"/>
</dbReference>
<comment type="cofactor">
    <cofactor evidence="1">
        <name>FMN</name>
        <dbReference type="ChEBI" id="CHEBI:58210"/>
    </cofactor>
</comment>
<dbReference type="EMBL" id="SMRP01000007">
    <property type="protein sequence ID" value="TDG22762.1"/>
    <property type="molecule type" value="Genomic_DNA"/>
</dbReference>
<dbReference type="Proteomes" id="UP000295722">
    <property type="component" value="Unassembled WGS sequence"/>
</dbReference>
<evidence type="ECO:0000256" key="1">
    <source>
        <dbReference type="ARBA" id="ARBA00001917"/>
    </source>
</evidence>
<dbReference type="Gene3D" id="3.20.20.70">
    <property type="entry name" value="Aldolase class I"/>
    <property type="match status" value="1"/>
</dbReference>
<dbReference type="InterPro" id="IPR013785">
    <property type="entry name" value="Aldolase_TIM"/>
</dbReference>
<dbReference type="PANTHER" id="PTHR22893:SF135">
    <property type="entry name" value="NAD(P)H:FLAVIN OXIDOREDUCTASE SYE2"/>
    <property type="match status" value="1"/>
</dbReference>
<evidence type="ECO:0000256" key="3">
    <source>
        <dbReference type="ARBA" id="ARBA00023002"/>
    </source>
</evidence>
<dbReference type="OrthoDB" id="8985337at2"/>
<evidence type="ECO:0000256" key="2">
    <source>
        <dbReference type="ARBA" id="ARBA00005979"/>
    </source>
</evidence>
<dbReference type="SUPFAM" id="SSF51395">
    <property type="entry name" value="FMN-linked oxidoreductases"/>
    <property type="match status" value="1"/>
</dbReference>